<feature type="domain" description="F-box" evidence="1">
    <location>
        <begin position="14"/>
        <end position="52"/>
    </location>
</feature>
<reference evidence="3 4" key="1">
    <citation type="submission" date="2022-03" db="EMBL/GenBank/DDBJ databases">
        <authorList>
            <person name="Macdonald S."/>
            <person name="Ahmed S."/>
            <person name="Newling K."/>
        </authorList>
    </citation>
    <scope>NUCLEOTIDE SEQUENCE [LARGE SCALE GENOMIC DNA]</scope>
</reference>
<evidence type="ECO:0008006" key="5">
    <source>
        <dbReference type="Google" id="ProtNLM"/>
    </source>
</evidence>
<accession>A0ABC8L201</accession>
<evidence type="ECO:0000259" key="2">
    <source>
        <dbReference type="Pfam" id="PF24758"/>
    </source>
</evidence>
<sequence>MTGDRKIKEAVDRISNLPDEILQQHILCYIPTKVSISTSILSRRWRHVWCNIPSISLDVDTLTAASVNETLNRYTALKTKSFHLKTTRRKNIPHVDRWISSVKQINIKLSYSHTIVPLECTVSLTSLQKLSLSCCTLFDESLAKILSGCPVLENLTLYHCGELKVLDLTKSKRLRTLQIRRHVSVPGPTHIVAPHIHCLRLLNSQLSCTFVDVASLTEAKLDICYVPMFFNLKADFLQVMVLKMLEKLQNAETLSFGENFILILSLAEIRGVPFPMFKVKALTLDTKISQYVIPGMERLLQNSPELEKLTVRARNFNTLLEKHLDKYLELQGFNLNTCWRSKDGDSWNKCCVYAKSKHLASLVELVLNNTKKLNKMVVQLDENYLKFKIEDVVPRLRRNKNVNVVLSTTKLMALEKW</sequence>
<dbReference type="SUPFAM" id="SSF81383">
    <property type="entry name" value="F-box domain"/>
    <property type="match status" value="1"/>
</dbReference>
<dbReference type="AlphaFoldDB" id="A0ABC8L201"/>
<dbReference type="InterPro" id="IPR036047">
    <property type="entry name" value="F-box-like_dom_sf"/>
</dbReference>
<dbReference type="Proteomes" id="UP001642260">
    <property type="component" value="Unassembled WGS sequence"/>
</dbReference>
<dbReference type="InterPro" id="IPR055411">
    <property type="entry name" value="LRR_FXL15/At3g58940/PEG3-like"/>
</dbReference>
<dbReference type="InterPro" id="IPR053781">
    <property type="entry name" value="F-box_AtFBL13-like"/>
</dbReference>
<dbReference type="InterPro" id="IPR032675">
    <property type="entry name" value="LRR_dom_sf"/>
</dbReference>
<dbReference type="InterPro" id="IPR044997">
    <property type="entry name" value="F-box_plant"/>
</dbReference>
<name>A0ABC8L201_ERUVS</name>
<feature type="domain" description="F-box/LRR-repeat protein 15/At3g58940/PEG3-like LRR" evidence="2">
    <location>
        <begin position="117"/>
        <end position="183"/>
    </location>
</feature>
<dbReference type="InterPro" id="IPR001810">
    <property type="entry name" value="F-box_dom"/>
</dbReference>
<protein>
    <recommendedName>
        <fullName evidence="5">F-box domain-containing protein</fullName>
    </recommendedName>
</protein>
<evidence type="ECO:0000313" key="4">
    <source>
        <dbReference type="Proteomes" id="UP001642260"/>
    </source>
</evidence>
<keyword evidence="4" id="KW-1185">Reference proteome</keyword>
<gene>
    <name evidence="3" type="ORF">ERUC_LOCUS31298</name>
</gene>
<comment type="caution">
    <text evidence="3">The sequence shown here is derived from an EMBL/GenBank/DDBJ whole genome shotgun (WGS) entry which is preliminary data.</text>
</comment>
<dbReference type="CDD" id="cd22160">
    <property type="entry name" value="F-box_AtFBL13-like"/>
    <property type="match status" value="1"/>
</dbReference>
<evidence type="ECO:0000259" key="1">
    <source>
        <dbReference type="Pfam" id="PF00646"/>
    </source>
</evidence>
<dbReference type="Gene3D" id="3.80.10.10">
    <property type="entry name" value="Ribonuclease Inhibitor"/>
    <property type="match status" value="1"/>
</dbReference>
<dbReference type="EMBL" id="CAKOAT010422932">
    <property type="protein sequence ID" value="CAH8370290.1"/>
    <property type="molecule type" value="Genomic_DNA"/>
</dbReference>
<dbReference type="PANTHER" id="PTHR32153">
    <property type="entry name" value="OJ000223_09.16 PROTEIN"/>
    <property type="match status" value="1"/>
</dbReference>
<organism evidence="3 4">
    <name type="scientific">Eruca vesicaria subsp. sativa</name>
    <name type="common">Garden rocket</name>
    <name type="synonym">Eruca sativa</name>
    <dbReference type="NCBI Taxonomy" id="29727"/>
    <lineage>
        <taxon>Eukaryota</taxon>
        <taxon>Viridiplantae</taxon>
        <taxon>Streptophyta</taxon>
        <taxon>Embryophyta</taxon>
        <taxon>Tracheophyta</taxon>
        <taxon>Spermatophyta</taxon>
        <taxon>Magnoliopsida</taxon>
        <taxon>eudicotyledons</taxon>
        <taxon>Gunneridae</taxon>
        <taxon>Pentapetalae</taxon>
        <taxon>rosids</taxon>
        <taxon>malvids</taxon>
        <taxon>Brassicales</taxon>
        <taxon>Brassicaceae</taxon>
        <taxon>Brassiceae</taxon>
        <taxon>Eruca</taxon>
    </lineage>
</organism>
<evidence type="ECO:0000313" key="3">
    <source>
        <dbReference type="EMBL" id="CAH8370290.1"/>
    </source>
</evidence>
<proteinExistence type="predicted"/>
<dbReference type="Pfam" id="PF24758">
    <property type="entry name" value="LRR_At5g56370"/>
    <property type="match status" value="1"/>
</dbReference>
<dbReference type="Pfam" id="PF00646">
    <property type="entry name" value="F-box"/>
    <property type="match status" value="1"/>
</dbReference>
<dbReference type="SUPFAM" id="SSF52047">
    <property type="entry name" value="RNI-like"/>
    <property type="match status" value="1"/>
</dbReference>